<dbReference type="GO" id="GO:0000287">
    <property type="term" value="F:magnesium ion binding"/>
    <property type="evidence" value="ECO:0007669"/>
    <property type="project" value="UniProtKB-UniRule"/>
</dbReference>
<dbReference type="FunFam" id="3.30.1370.10:FF:000001">
    <property type="entry name" value="Polyribonucleotide nucleotidyltransferase"/>
    <property type="match status" value="1"/>
</dbReference>
<organism evidence="7 8">
    <name type="scientific">Candidatus Staskawiczbacteria bacterium RIFCSPHIGHO2_01_FULL_36_16</name>
    <dbReference type="NCBI Taxonomy" id="1802200"/>
    <lineage>
        <taxon>Bacteria</taxon>
        <taxon>Candidatus Staskawicziibacteriota</taxon>
    </lineage>
</organism>
<keyword evidence="5" id="KW-0479">Metal-binding</keyword>
<dbReference type="Gene3D" id="3.30.1370.10">
    <property type="entry name" value="K Homology domain, type 1"/>
    <property type="match status" value="1"/>
</dbReference>
<dbReference type="SUPFAM" id="SSF46915">
    <property type="entry name" value="Polynucleotide phosphorylase/guanosine pentaphosphate synthase (PNPase/GPSI), domain 3"/>
    <property type="match status" value="1"/>
</dbReference>
<dbReference type="GO" id="GO:0005829">
    <property type="term" value="C:cytosol"/>
    <property type="evidence" value="ECO:0007669"/>
    <property type="project" value="TreeGrafter"/>
</dbReference>
<dbReference type="EC" id="2.7.7.8" evidence="5"/>
<dbReference type="NCBIfam" id="TIGR03591">
    <property type="entry name" value="polynuc_phos"/>
    <property type="match status" value="1"/>
</dbReference>
<evidence type="ECO:0000256" key="4">
    <source>
        <dbReference type="ARBA" id="ARBA00022884"/>
    </source>
</evidence>
<dbReference type="GO" id="GO:0004654">
    <property type="term" value="F:polyribonucleotide nucleotidyltransferase activity"/>
    <property type="evidence" value="ECO:0007669"/>
    <property type="project" value="UniProtKB-UniRule"/>
</dbReference>
<feature type="domain" description="S1 motif" evidence="6">
    <location>
        <begin position="638"/>
        <end position="706"/>
    </location>
</feature>
<evidence type="ECO:0000256" key="3">
    <source>
        <dbReference type="ARBA" id="ARBA00022695"/>
    </source>
</evidence>
<keyword evidence="5" id="KW-0963">Cytoplasm</keyword>
<name>A0A1G2HMB4_9BACT</name>
<dbReference type="CDD" id="cd02393">
    <property type="entry name" value="KH-I_PNPase"/>
    <property type="match status" value="1"/>
</dbReference>
<comment type="catalytic activity">
    <reaction evidence="5">
        <text>RNA(n+1) + phosphate = RNA(n) + a ribonucleoside 5'-diphosphate</text>
        <dbReference type="Rhea" id="RHEA:22096"/>
        <dbReference type="Rhea" id="RHEA-COMP:14527"/>
        <dbReference type="Rhea" id="RHEA-COMP:17342"/>
        <dbReference type="ChEBI" id="CHEBI:43474"/>
        <dbReference type="ChEBI" id="CHEBI:57930"/>
        <dbReference type="ChEBI" id="CHEBI:140395"/>
        <dbReference type="EC" id="2.7.7.8"/>
    </reaction>
</comment>
<dbReference type="InterPro" id="IPR004088">
    <property type="entry name" value="KH_dom_type_1"/>
</dbReference>
<dbReference type="GO" id="GO:0006396">
    <property type="term" value="P:RNA processing"/>
    <property type="evidence" value="ECO:0007669"/>
    <property type="project" value="InterPro"/>
</dbReference>
<evidence type="ECO:0000259" key="6">
    <source>
        <dbReference type="PROSITE" id="PS50126"/>
    </source>
</evidence>
<dbReference type="InterPro" id="IPR020568">
    <property type="entry name" value="Ribosomal_Su5_D2-typ_SF"/>
</dbReference>
<dbReference type="EMBL" id="MHOM01000029">
    <property type="protein sequence ID" value="OGZ63672.1"/>
    <property type="molecule type" value="Genomic_DNA"/>
</dbReference>
<dbReference type="STRING" id="1802200.A2812_01295"/>
<dbReference type="SUPFAM" id="SSF54211">
    <property type="entry name" value="Ribosomal protein S5 domain 2-like"/>
    <property type="match status" value="2"/>
</dbReference>
<accession>A0A1G2HMB4</accession>
<dbReference type="CDD" id="cd04472">
    <property type="entry name" value="S1_PNPase"/>
    <property type="match status" value="1"/>
</dbReference>
<feature type="binding site" evidence="5">
    <location>
        <position position="502"/>
    </location>
    <ligand>
        <name>Mg(2+)</name>
        <dbReference type="ChEBI" id="CHEBI:18420"/>
    </ligand>
</feature>
<protein>
    <recommendedName>
        <fullName evidence="5">Polyribonucleotide nucleotidyltransferase</fullName>
        <ecNumber evidence="5">2.7.7.8</ecNumber>
    </recommendedName>
    <alternativeName>
        <fullName evidence="5">Polynucleotide phosphorylase</fullName>
        <shortName evidence="5">PNPase</shortName>
    </alternativeName>
</protein>
<dbReference type="NCBIfam" id="NF008805">
    <property type="entry name" value="PRK11824.1"/>
    <property type="match status" value="1"/>
</dbReference>
<dbReference type="InterPro" id="IPR036612">
    <property type="entry name" value="KH_dom_type_1_sf"/>
</dbReference>
<dbReference type="GO" id="GO:0006402">
    <property type="term" value="P:mRNA catabolic process"/>
    <property type="evidence" value="ECO:0007669"/>
    <property type="project" value="UniProtKB-UniRule"/>
</dbReference>
<dbReference type="PROSITE" id="PS50084">
    <property type="entry name" value="KH_TYPE_1"/>
    <property type="match status" value="1"/>
</dbReference>
<dbReference type="Pfam" id="PF00575">
    <property type="entry name" value="S1"/>
    <property type="match status" value="1"/>
</dbReference>
<comment type="subcellular location">
    <subcellularLocation>
        <location evidence="5">Cytoplasm</location>
    </subcellularLocation>
</comment>
<dbReference type="InterPro" id="IPR036345">
    <property type="entry name" value="ExoRNase_PH_dom2_sf"/>
</dbReference>
<comment type="similarity">
    <text evidence="1 5">Belongs to the polyribonucleotide nucleotidyltransferase family.</text>
</comment>
<dbReference type="FunFam" id="3.30.230.70:FF:000001">
    <property type="entry name" value="Polyribonucleotide nucleotidyltransferase"/>
    <property type="match status" value="1"/>
</dbReference>
<dbReference type="SUPFAM" id="SSF54791">
    <property type="entry name" value="Eukaryotic type KH-domain (KH-domain type I)"/>
    <property type="match status" value="1"/>
</dbReference>
<dbReference type="GO" id="GO:0000175">
    <property type="term" value="F:3'-5'-RNA exonuclease activity"/>
    <property type="evidence" value="ECO:0007669"/>
    <property type="project" value="TreeGrafter"/>
</dbReference>
<dbReference type="SUPFAM" id="SSF55666">
    <property type="entry name" value="Ribonuclease PH domain 2-like"/>
    <property type="match status" value="2"/>
</dbReference>
<dbReference type="InterPro" id="IPR012162">
    <property type="entry name" value="PNPase"/>
</dbReference>
<dbReference type="InterPro" id="IPR003029">
    <property type="entry name" value="S1_domain"/>
</dbReference>
<dbReference type="SUPFAM" id="SSF50249">
    <property type="entry name" value="Nucleic acid-binding proteins"/>
    <property type="match status" value="1"/>
</dbReference>
<dbReference type="PANTHER" id="PTHR11252">
    <property type="entry name" value="POLYRIBONUCLEOTIDE NUCLEOTIDYLTRANSFERASE"/>
    <property type="match status" value="1"/>
</dbReference>
<dbReference type="InterPro" id="IPR012340">
    <property type="entry name" value="NA-bd_OB-fold"/>
</dbReference>
<keyword evidence="3 5" id="KW-0548">Nucleotidyltransferase</keyword>
<dbReference type="Pfam" id="PF03725">
    <property type="entry name" value="RNase_PH_C"/>
    <property type="match status" value="1"/>
</dbReference>
<dbReference type="SMART" id="SM00316">
    <property type="entry name" value="S1"/>
    <property type="match status" value="1"/>
</dbReference>
<dbReference type="InterPro" id="IPR015847">
    <property type="entry name" value="ExoRNase_PH_dom2"/>
</dbReference>
<evidence type="ECO:0000313" key="8">
    <source>
        <dbReference type="Proteomes" id="UP000177190"/>
    </source>
</evidence>
<proteinExistence type="inferred from homology"/>
<keyword evidence="5" id="KW-0460">Magnesium</keyword>
<dbReference type="CDD" id="cd11364">
    <property type="entry name" value="RNase_PH_PNPase_2"/>
    <property type="match status" value="1"/>
</dbReference>
<comment type="function">
    <text evidence="5">Involved in mRNA degradation. Catalyzes the phosphorolysis of single-stranded polyribonucleotides processively in the 3'- to 5'-direction.</text>
</comment>
<dbReference type="Gene3D" id="2.40.50.140">
    <property type="entry name" value="Nucleic acid-binding proteins"/>
    <property type="match status" value="1"/>
</dbReference>
<dbReference type="Proteomes" id="UP000177190">
    <property type="component" value="Unassembled WGS sequence"/>
</dbReference>
<dbReference type="PROSITE" id="PS50126">
    <property type="entry name" value="S1"/>
    <property type="match status" value="1"/>
</dbReference>
<dbReference type="PIRSF" id="PIRSF005499">
    <property type="entry name" value="PNPase"/>
    <property type="match status" value="1"/>
</dbReference>
<dbReference type="Pfam" id="PF01138">
    <property type="entry name" value="RNase_PH"/>
    <property type="match status" value="2"/>
</dbReference>
<gene>
    <name evidence="5" type="primary">pnp</name>
    <name evidence="7" type="ORF">A2812_01295</name>
</gene>
<evidence type="ECO:0000256" key="5">
    <source>
        <dbReference type="HAMAP-Rule" id="MF_01595"/>
    </source>
</evidence>
<dbReference type="PANTHER" id="PTHR11252:SF0">
    <property type="entry name" value="POLYRIBONUCLEOTIDE NUCLEOTIDYLTRANSFERASE 1, MITOCHONDRIAL"/>
    <property type="match status" value="1"/>
</dbReference>
<comment type="cofactor">
    <cofactor evidence="5">
        <name>Mg(2+)</name>
        <dbReference type="ChEBI" id="CHEBI:18420"/>
    </cofactor>
</comment>
<dbReference type="InterPro" id="IPR001247">
    <property type="entry name" value="ExoRNase_PH_dom1"/>
</dbReference>
<dbReference type="InterPro" id="IPR004087">
    <property type="entry name" value="KH_dom"/>
</dbReference>
<dbReference type="InterPro" id="IPR027408">
    <property type="entry name" value="PNPase/RNase_PH_dom_sf"/>
</dbReference>
<reference evidence="7 8" key="1">
    <citation type="journal article" date="2016" name="Nat. Commun.">
        <title>Thousands of microbial genomes shed light on interconnected biogeochemical processes in an aquifer system.</title>
        <authorList>
            <person name="Anantharaman K."/>
            <person name="Brown C.T."/>
            <person name="Hug L.A."/>
            <person name="Sharon I."/>
            <person name="Castelle C.J."/>
            <person name="Probst A.J."/>
            <person name="Thomas B.C."/>
            <person name="Singh A."/>
            <person name="Wilkins M.J."/>
            <person name="Karaoz U."/>
            <person name="Brodie E.L."/>
            <person name="Williams K.H."/>
            <person name="Hubbard S.S."/>
            <person name="Banfield J.F."/>
        </authorList>
    </citation>
    <scope>NUCLEOTIDE SEQUENCE [LARGE SCALE GENOMIC DNA]</scope>
</reference>
<comment type="caution">
    <text evidence="7">The sequence shown here is derived from an EMBL/GenBank/DDBJ whole genome shotgun (WGS) entry which is preliminary data.</text>
</comment>
<dbReference type="Gene3D" id="3.30.230.70">
    <property type="entry name" value="GHMP Kinase, N-terminal domain"/>
    <property type="match status" value="2"/>
</dbReference>
<keyword evidence="2 5" id="KW-0808">Transferase</keyword>
<evidence type="ECO:0000256" key="2">
    <source>
        <dbReference type="ARBA" id="ARBA00022679"/>
    </source>
</evidence>
<feature type="binding site" evidence="5">
    <location>
        <position position="508"/>
    </location>
    <ligand>
        <name>Mg(2+)</name>
        <dbReference type="ChEBI" id="CHEBI:18420"/>
    </ligand>
</feature>
<dbReference type="GO" id="GO:0003723">
    <property type="term" value="F:RNA binding"/>
    <property type="evidence" value="ECO:0007669"/>
    <property type="project" value="UniProtKB-UniRule"/>
</dbReference>
<evidence type="ECO:0000313" key="7">
    <source>
        <dbReference type="EMBL" id="OGZ63672.1"/>
    </source>
</evidence>
<evidence type="ECO:0000256" key="1">
    <source>
        <dbReference type="ARBA" id="ARBA00007404"/>
    </source>
</evidence>
<dbReference type="HAMAP" id="MF_01595">
    <property type="entry name" value="PNPase"/>
    <property type="match status" value="1"/>
</dbReference>
<dbReference type="SMART" id="SM00322">
    <property type="entry name" value="KH"/>
    <property type="match status" value="1"/>
</dbReference>
<dbReference type="InterPro" id="IPR036456">
    <property type="entry name" value="PNPase_PH_RNA-bd_sf"/>
</dbReference>
<sequence>MAVKDTFEIKVGEKPIIIKTTNWAEQASGSCLVLCGETEVLVTAVLSPFSRPEIDYFPLTVEYEERFYAAGKIFGSRFLKRESRPTEEAILTARMIDRAIRPLFPKDFKKEVQVVVTCLSWDGENDPDILGMIGASFALATSNIPWSGPLGAIRITKNGEWKFNSSYGQRKESDMDLTLSAIEKDGDILVNMIEMGAKEVSEKDVLEAYETAKKELKKIIEVQLEAVKKIGKEKDIFEPAVESDLENEIKEWLGDKLEKAINDAPAGEKNLGATEILKEELIKYFEEKSRLPEGNRGSSTAKLSGQVLAFFEKEIERIIIKNIIEKDHRPDGRKSTEIRPLSCEVAVLPRAHGSAVFFRGLTRVLSILTLGGPGDQQILEGMEFVGKKRFLHHYNFPPFSSGETAPMRGPKRREIGHGNLAEKALLPVIPDVEKFPYTIRIVSEVVSSNGSTSQASVCAACIALMDAGVPIKEPVAGISIGLARDEESGKYKVLTDIQGPEDHYGHMDFKVAGTKNGITAIQMDIKTDGIDKKIMEEALDRAKDARFKILDIIKKQISEPRKSLSPFAPKIFTMSINPSKIGEVVGPKGSVINKIIEECGVTIDIEDTGIVFITGTDESGVEKAVSWIKGIVKEIQVGETFLGTVRKIMDFGAFVDILPGQSGLVHISRFVPYQIRKVEDVVKEGDKIPVKVVSIDELGRINLSAIEAGFKPKSKHSNIEEPH</sequence>
<dbReference type="Pfam" id="PF00013">
    <property type="entry name" value="KH_1"/>
    <property type="match status" value="1"/>
</dbReference>
<dbReference type="AlphaFoldDB" id="A0A1G2HMB4"/>
<keyword evidence="4 5" id="KW-0694">RNA-binding</keyword>